<dbReference type="HOGENOM" id="CLU_065962_1_0_6"/>
<evidence type="ECO:0000313" key="5">
    <source>
        <dbReference type="Proteomes" id="UP000032414"/>
    </source>
</evidence>
<dbReference type="STRING" id="451.B6N58_05730"/>
<dbReference type="SUPFAM" id="SSF53448">
    <property type="entry name" value="Nucleotide-diphospho-sugar transferases"/>
    <property type="match status" value="1"/>
</dbReference>
<proteinExistence type="inferred from homology"/>
<dbReference type="PANTHER" id="PTHR43630">
    <property type="entry name" value="POLY-BETA-1,6-N-ACETYL-D-GLUCOSAMINE SYNTHASE"/>
    <property type="match status" value="1"/>
</dbReference>
<evidence type="ECO:0000256" key="1">
    <source>
        <dbReference type="ARBA" id="ARBA00038494"/>
    </source>
</evidence>
<dbReference type="PANTHER" id="PTHR43630:SF2">
    <property type="entry name" value="GLYCOSYLTRANSFERASE"/>
    <property type="match status" value="1"/>
</dbReference>
<comment type="similarity">
    <text evidence="1">Belongs to the glycosyltransferase 2 family. WaaE/KdtX subfamily.</text>
</comment>
<dbReference type="EMBL" id="LN614830">
    <property type="protein sequence ID" value="CEG61349.1"/>
    <property type="molecule type" value="Genomic_DNA"/>
</dbReference>
<dbReference type="KEGG" id="tmc:LMI_2066"/>
<keyword evidence="6" id="KW-1185">Reference proteome</keyword>
<reference evidence="3" key="1">
    <citation type="submission" date="2014-09" db="EMBL/GenBank/DDBJ databases">
        <authorList>
            <person name="GOMEZ-VALERO Laura"/>
        </authorList>
    </citation>
    <scope>NUCLEOTIDE SEQUENCE</scope>
    <source>
        <strain evidence="3">ATCC33218</strain>
    </source>
</reference>
<feature type="domain" description="Glycosyltransferase 2-like" evidence="2">
    <location>
        <begin position="3"/>
        <end position="120"/>
    </location>
</feature>
<evidence type="ECO:0000259" key="2">
    <source>
        <dbReference type="Pfam" id="PF00535"/>
    </source>
</evidence>
<dbReference type="Proteomes" id="UP000032414">
    <property type="component" value="Chromosome I"/>
</dbReference>
<evidence type="ECO:0000313" key="4">
    <source>
        <dbReference type="EMBL" id="SCY38504.1"/>
    </source>
</evidence>
<reference evidence="5" key="2">
    <citation type="submission" date="2014-09" db="EMBL/GenBank/DDBJ databases">
        <authorList>
            <person name="Gomez-Valero L."/>
        </authorList>
    </citation>
    <scope>NUCLEOTIDE SEQUENCE [LARGE SCALE GENOMIC DNA]</scope>
    <source>
        <strain evidence="5">ATCC33218</strain>
    </source>
</reference>
<dbReference type="RefSeq" id="WP_045099608.1">
    <property type="nucleotide sequence ID" value="NZ_CP020614.1"/>
</dbReference>
<reference evidence="4 6" key="3">
    <citation type="submission" date="2016-10" db="EMBL/GenBank/DDBJ databases">
        <authorList>
            <person name="Varghese N."/>
            <person name="Submissions S."/>
        </authorList>
    </citation>
    <scope>NUCLEOTIDE SEQUENCE [LARGE SCALE GENOMIC DNA]</scope>
    <source>
        <strain evidence="4 6">ATCC 33218</strain>
    </source>
</reference>
<protein>
    <submittedName>
        <fullName evidence="4">Glycosyltransferase involved in cell wall bisynthesis</fullName>
    </submittedName>
    <submittedName>
        <fullName evidence="3">Lipopolysaccharide biosynthesis glycosyltransferase</fullName>
    </submittedName>
</protein>
<organism evidence="3 5">
    <name type="scientific">Legionella micdadei</name>
    <name type="common">Tatlockia micdadei</name>
    <dbReference type="NCBI Taxonomy" id="451"/>
    <lineage>
        <taxon>Bacteria</taxon>
        <taxon>Pseudomonadati</taxon>
        <taxon>Pseudomonadota</taxon>
        <taxon>Gammaproteobacteria</taxon>
        <taxon>Legionellales</taxon>
        <taxon>Legionellaceae</taxon>
        <taxon>Legionella</taxon>
    </lineage>
</organism>
<dbReference type="AlphaFoldDB" id="A0A098GFU5"/>
<sequence>MLSVIIIAKNEEANIRRCLESVRWAEEIIVLDSGSSDNTIAIAKEYTDKVYSTDWQGYGIQKQRALALATKEWVLNLDADESVNAELKAVIQKTITSDRADAYRIPIRMNFYGFPLKFSSSPKRHVRLFKREGARYSSDIVHEKVILPPNARISRIKQAIMHHSFQDVSHALYKINRYSSYSAKIKIEKKKKTSFAKTLVGTCWMFFRCYILQRGFLDGKPGFLFAVFNAQGTFYRGIKQLYHDSQLNKLPKTHL</sequence>
<evidence type="ECO:0000313" key="3">
    <source>
        <dbReference type="EMBL" id="CEG61349.1"/>
    </source>
</evidence>
<evidence type="ECO:0000313" key="6">
    <source>
        <dbReference type="Proteomes" id="UP000182998"/>
    </source>
</evidence>
<dbReference type="PATRIC" id="fig|451.8.peg.1169"/>
<dbReference type="Gene3D" id="3.90.550.10">
    <property type="entry name" value="Spore Coat Polysaccharide Biosynthesis Protein SpsA, Chain A"/>
    <property type="match status" value="1"/>
</dbReference>
<dbReference type="InterPro" id="IPR029044">
    <property type="entry name" value="Nucleotide-diphossugar_trans"/>
</dbReference>
<dbReference type="Proteomes" id="UP000182998">
    <property type="component" value="Unassembled WGS sequence"/>
</dbReference>
<accession>A0A098GFU5</accession>
<dbReference type="Pfam" id="PF00535">
    <property type="entry name" value="Glycos_transf_2"/>
    <property type="match status" value="1"/>
</dbReference>
<dbReference type="InterPro" id="IPR001173">
    <property type="entry name" value="Glyco_trans_2-like"/>
</dbReference>
<dbReference type="GO" id="GO:0016740">
    <property type="term" value="F:transferase activity"/>
    <property type="evidence" value="ECO:0007669"/>
    <property type="project" value="UniProtKB-KW"/>
</dbReference>
<keyword evidence="3" id="KW-0808">Transferase</keyword>
<dbReference type="CDD" id="cd02511">
    <property type="entry name" value="Beta4Glucosyltransferase"/>
    <property type="match status" value="1"/>
</dbReference>
<dbReference type="OrthoDB" id="9815923at2"/>
<name>A0A098GFU5_LEGMI</name>
<dbReference type="EMBL" id="FMVN01000007">
    <property type="protein sequence ID" value="SCY38504.1"/>
    <property type="molecule type" value="Genomic_DNA"/>
</dbReference>
<gene>
    <name evidence="3" type="ORF">LMI_2066</name>
    <name evidence="4" type="ORF">SAMN02982997_01559</name>
</gene>